<keyword evidence="4 8" id="KW-0547">Nucleotide-binding</keyword>
<feature type="binding site" evidence="8">
    <location>
        <begin position="12"/>
        <end position="17"/>
    </location>
    <ligand>
        <name>ATP</name>
        <dbReference type="ChEBI" id="CHEBI:30616"/>
    </ligand>
</feature>
<comment type="similarity">
    <text evidence="8">Belongs to the dethiobiotin synthetase family.</text>
</comment>
<reference evidence="9" key="1">
    <citation type="submission" date="2021-06" db="EMBL/GenBank/DDBJ databases">
        <title>Paracoccus bacterium XHP0099 sp. nov., isolated from the surface waters of the Yellow Sea.</title>
        <authorList>
            <person name="Xue H."/>
            <person name="Zhang D."/>
        </authorList>
    </citation>
    <scope>NUCLEOTIDE SEQUENCE</scope>
    <source>
        <strain evidence="9">XHP0099</strain>
    </source>
</reference>
<evidence type="ECO:0000256" key="4">
    <source>
        <dbReference type="ARBA" id="ARBA00022741"/>
    </source>
</evidence>
<dbReference type="EC" id="6.3.3.3" evidence="8"/>
<accession>A0ABS6ADN6</accession>
<dbReference type="PANTHER" id="PTHR43210">
    <property type="entry name" value="DETHIOBIOTIN SYNTHETASE"/>
    <property type="match status" value="1"/>
</dbReference>
<evidence type="ECO:0000256" key="3">
    <source>
        <dbReference type="ARBA" id="ARBA00022723"/>
    </source>
</evidence>
<keyword evidence="3 8" id="KW-0479">Metal-binding</keyword>
<evidence type="ECO:0000256" key="2">
    <source>
        <dbReference type="ARBA" id="ARBA00022598"/>
    </source>
</evidence>
<gene>
    <name evidence="8 9" type="primary">bioD</name>
    <name evidence="9" type="ORF">KNW02_00650</name>
</gene>
<comment type="subcellular location">
    <subcellularLocation>
        <location evidence="8">Cytoplasm</location>
    </subcellularLocation>
</comment>
<evidence type="ECO:0000256" key="1">
    <source>
        <dbReference type="ARBA" id="ARBA00022490"/>
    </source>
</evidence>
<name>A0ABS6ADN6_9RHOB</name>
<dbReference type="PIRSF" id="PIRSF006755">
    <property type="entry name" value="DTB_synth"/>
    <property type="match status" value="1"/>
</dbReference>
<sequence length="223" mass="23554">MARFVITGTGTDIGKTVFAAGLCGLIGADYWKPVQSGLAGNSLGPIRAESGWVAGSAPQPGSDAAEVRHMSGARVHPETWLLREPLSPHRAAELEGVEIDPGALMPPPADRLVIEGAGGVLVPLTRRTLFADLFAEWQIPVILVATTGLGTISHSLTALESLRARRVPVHGVAFVGEDNPDNMATIGQIGVVKVLGRLPRLVRLDRETLSTAMQANFDPEDFG</sequence>
<comment type="catalytic activity">
    <reaction evidence="8">
        <text>(7R,8S)-7,8-diammoniononanoate + CO2 + ATP = (4R,5S)-dethiobiotin + ADP + phosphate + 3 H(+)</text>
        <dbReference type="Rhea" id="RHEA:15805"/>
        <dbReference type="ChEBI" id="CHEBI:15378"/>
        <dbReference type="ChEBI" id="CHEBI:16526"/>
        <dbReference type="ChEBI" id="CHEBI:30616"/>
        <dbReference type="ChEBI" id="CHEBI:43474"/>
        <dbReference type="ChEBI" id="CHEBI:149469"/>
        <dbReference type="ChEBI" id="CHEBI:149473"/>
        <dbReference type="ChEBI" id="CHEBI:456216"/>
        <dbReference type="EC" id="6.3.3.3"/>
    </reaction>
</comment>
<comment type="function">
    <text evidence="8">Catalyzes a mechanistically unusual reaction, the ATP-dependent insertion of CO2 between the N7 and N8 nitrogen atoms of 7,8-diaminopelargonic acid (DAPA, also called 7,8-diammoniononanoate) to form a ureido ring.</text>
</comment>
<evidence type="ECO:0000313" key="9">
    <source>
        <dbReference type="EMBL" id="MBU3028623.1"/>
    </source>
</evidence>
<dbReference type="CDD" id="cd03109">
    <property type="entry name" value="DTBS"/>
    <property type="match status" value="1"/>
</dbReference>
<feature type="binding site" evidence="8">
    <location>
        <position position="16"/>
    </location>
    <ligand>
        <name>Mg(2+)</name>
        <dbReference type="ChEBI" id="CHEBI:18420"/>
    </ligand>
</feature>
<comment type="subunit">
    <text evidence="8">Homodimer.</text>
</comment>
<feature type="binding site" evidence="8">
    <location>
        <begin position="115"/>
        <end position="118"/>
    </location>
    <ligand>
        <name>ATP</name>
        <dbReference type="ChEBI" id="CHEBI:30616"/>
    </ligand>
</feature>
<evidence type="ECO:0000256" key="6">
    <source>
        <dbReference type="ARBA" id="ARBA00022840"/>
    </source>
</evidence>
<comment type="pathway">
    <text evidence="8">Cofactor biosynthesis; biotin biosynthesis; biotin from 7,8-diaminononanoate: step 1/2.</text>
</comment>
<comment type="caution">
    <text evidence="9">The sequence shown here is derived from an EMBL/GenBank/DDBJ whole genome shotgun (WGS) entry which is preliminary data.</text>
</comment>
<dbReference type="InterPro" id="IPR004472">
    <property type="entry name" value="DTB_synth_BioD"/>
</dbReference>
<dbReference type="GO" id="GO:0004141">
    <property type="term" value="F:dethiobiotin synthase activity"/>
    <property type="evidence" value="ECO:0007669"/>
    <property type="project" value="UniProtKB-EC"/>
</dbReference>
<organism evidence="9 10">
    <name type="scientific">Paracoccus marinaquae</name>
    <dbReference type="NCBI Taxonomy" id="2841926"/>
    <lineage>
        <taxon>Bacteria</taxon>
        <taxon>Pseudomonadati</taxon>
        <taxon>Pseudomonadota</taxon>
        <taxon>Alphaproteobacteria</taxon>
        <taxon>Rhodobacterales</taxon>
        <taxon>Paracoccaceae</taxon>
        <taxon>Paracoccus</taxon>
    </lineage>
</organism>
<keyword evidence="5 8" id="KW-0093">Biotin biosynthesis</keyword>
<evidence type="ECO:0000313" key="10">
    <source>
        <dbReference type="Proteomes" id="UP001166191"/>
    </source>
</evidence>
<evidence type="ECO:0000256" key="8">
    <source>
        <dbReference type="HAMAP-Rule" id="MF_00336"/>
    </source>
</evidence>
<dbReference type="NCBIfam" id="TIGR00347">
    <property type="entry name" value="bioD"/>
    <property type="match status" value="1"/>
</dbReference>
<keyword evidence="6 8" id="KW-0067">ATP-binding</keyword>
<keyword evidence="1 8" id="KW-0963">Cytoplasm</keyword>
<evidence type="ECO:0000256" key="7">
    <source>
        <dbReference type="ARBA" id="ARBA00022842"/>
    </source>
</evidence>
<keyword evidence="7 8" id="KW-0460">Magnesium</keyword>
<comment type="caution">
    <text evidence="8">Lacks conserved residue(s) required for the propagation of feature annotation.</text>
</comment>
<keyword evidence="2 8" id="KW-0436">Ligase</keyword>
<feature type="binding site" evidence="8">
    <location>
        <position position="63"/>
    </location>
    <ligand>
        <name>ATP</name>
        <dbReference type="ChEBI" id="CHEBI:30616"/>
    </ligand>
</feature>
<dbReference type="RefSeq" id="WP_216031319.1">
    <property type="nucleotide sequence ID" value="NZ_JAHKNG010000001.1"/>
</dbReference>
<evidence type="ECO:0000256" key="5">
    <source>
        <dbReference type="ARBA" id="ARBA00022756"/>
    </source>
</evidence>
<keyword evidence="10" id="KW-1185">Reference proteome</keyword>
<dbReference type="HAMAP" id="MF_00336">
    <property type="entry name" value="BioD"/>
    <property type="match status" value="1"/>
</dbReference>
<proteinExistence type="inferred from homology"/>
<dbReference type="Pfam" id="PF13500">
    <property type="entry name" value="AAA_26"/>
    <property type="match status" value="1"/>
</dbReference>
<protein>
    <recommendedName>
        <fullName evidence="8">ATP-dependent dethiobiotin synthetase BioD</fullName>
        <ecNumber evidence="8">6.3.3.3</ecNumber>
    </recommendedName>
    <alternativeName>
        <fullName evidence="8">DTB synthetase</fullName>
        <shortName evidence="8">DTBS</shortName>
    </alternativeName>
    <alternativeName>
        <fullName evidence="8">Dethiobiotin synthase</fullName>
    </alternativeName>
</protein>
<dbReference type="PANTHER" id="PTHR43210:SF2">
    <property type="entry name" value="ATP-DEPENDENT DETHIOBIOTIN SYNTHETASE BIOD 2"/>
    <property type="match status" value="1"/>
</dbReference>
<feature type="binding site" evidence="8">
    <location>
        <position position="63"/>
    </location>
    <ligand>
        <name>Mg(2+)</name>
        <dbReference type="ChEBI" id="CHEBI:18420"/>
    </ligand>
</feature>
<feature type="binding site" evidence="8">
    <location>
        <position position="36"/>
    </location>
    <ligand>
        <name>substrate</name>
    </ligand>
</feature>
<feature type="binding site" evidence="8">
    <location>
        <begin position="199"/>
        <end position="201"/>
    </location>
    <ligand>
        <name>ATP</name>
        <dbReference type="ChEBI" id="CHEBI:30616"/>
    </ligand>
</feature>
<dbReference type="Proteomes" id="UP001166191">
    <property type="component" value="Unassembled WGS sequence"/>
</dbReference>
<comment type="cofactor">
    <cofactor evidence="8">
        <name>Mg(2+)</name>
        <dbReference type="ChEBI" id="CHEBI:18420"/>
    </cofactor>
</comment>
<feature type="binding site" evidence="8">
    <location>
        <position position="115"/>
    </location>
    <ligand>
        <name>Mg(2+)</name>
        <dbReference type="ChEBI" id="CHEBI:18420"/>
    </ligand>
</feature>
<feature type="active site" evidence="8">
    <location>
        <position position="32"/>
    </location>
</feature>
<dbReference type="EMBL" id="JAHKNG010000001">
    <property type="protein sequence ID" value="MBU3028623.1"/>
    <property type="molecule type" value="Genomic_DNA"/>
</dbReference>